<feature type="domain" description="HAT C-terminal dimerisation" evidence="1">
    <location>
        <begin position="209"/>
        <end position="247"/>
    </location>
</feature>
<dbReference type="EMBL" id="CM017706">
    <property type="protein sequence ID" value="TYG65323.1"/>
    <property type="molecule type" value="Genomic_DNA"/>
</dbReference>
<dbReference type="SUPFAM" id="SSF53098">
    <property type="entry name" value="Ribonuclease H-like"/>
    <property type="match status" value="1"/>
</dbReference>
<name>A0A5D2CAW4_GOSDA</name>
<protein>
    <recommendedName>
        <fullName evidence="1">HAT C-terminal dimerisation domain-containing protein</fullName>
    </recommendedName>
</protein>
<dbReference type="Pfam" id="PF05699">
    <property type="entry name" value="Dimer_Tnp_hAT"/>
    <property type="match status" value="1"/>
</dbReference>
<dbReference type="InterPro" id="IPR055298">
    <property type="entry name" value="AtLOH3-like"/>
</dbReference>
<dbReference type="PANTHER" id="PTHR11697:SF230">
    <property type="entry name" value="ZINC FINGER, MYM DOMAIN CONTAINING 1"/>
    <property type="match status" value="1"/>
</dbReference>
<evidence type="ECO:0000313" key="2">
    <source>
        <dbReference type="EMBL" id="TYG65323.1"/>
    </source>
</evidence>
<accession>A0A5D2CAW4</accession>
<evidence type="ECO:0000313" key="3">
    <source>
        <dbReference type="Proteomes" id="UP000323506"/>
    </source>
</evidence>
<evidence type="ECO:0000259" key="1">
    <source>
        <dbReference type="Pfam" id="PF05699"/>
    </source>
</evidence>
<organism evidence="2 3">
    <name type="scientific">Gossypium darwinii</name>
    <name type="common">Darwin's cotton</name>
    <name type="synonym">Gossypium barbadense var. darwinii</name>
    <dbReference type="NCBI Taxonomy" id="34276"/>
    <lineage>
        <taxon>Eukaryota</taxon>
        <taxon>Viridiplantae</taxon>
        <taxon>Streptophyta</taxon>
        <taxon>Embryophyta</taxon>
        <taxon>Tracheophyta</taxon>
        <taxon>Spermatophyta</taxon>
        <taxon>Magnoliopsida</taxon>
        <taxon>eudicotyledons</taxon>
        <taxon>Gunneridae</taxon>
        <taxon>Pentapetalae</taxon>
        <taxon>rosids</taxon>
        <taxon>malvids</taxon>
        <taxon>Malvales</taxon>
        <taxon>Malvaceae</taxon>
        <taxon>Malvoideae</taxon>
        <taxon>Gossypium</taxon>
    </lineage>
</organism>
<reference evidence="2 3" key="1">
    <citation type="submission" date="2019-06" db="EMBL/GenBank/DDBJ databases">
        <title>WGS assembly of Gossypium darwinii.</title>
        <authorList>
            <person name="Chen Z.J."/>
            <person name="Sreedasyam A."/>
            <person name="Ando A."/>
            <person name="Song Q."/>
            <person name="De L."/>
            <person name="Hulse-Kemp A."/>
            <person name="Ding M."/>
            <person name="Ye W."/>
            <person name="Kirkbride R."/>
            <person name="Jenkins J."/>
            <person name="Plott C."/>
            <person name="Lovell J."/>
            <person name="Lin Y.-M."/>
            <person name="Vaughn R."/>
            <person name="Liu B."/>
            <person name="Li W."/>
            <person name="Simpson S."/>
            <person name="Scheffler B."/>
            <person name="Saski C."/>
            <person name="Grover C."/>
            <person name="Hu G."/>
            <person name="Conover J."/>
            <person name="Carlson J."/>
            <person name="Shu S."/>
            <person name="Boston L."/>
            <person name="Williams M."/>
            <person name="Peterson D."/>
            <person name="Mcgee K."/>
            <person name="Jones D."/>
            <person name="Wendel J."/>
            <person name="Stelly D."/>
            <person name="Grimwood J."/>
            <person name="Schmutz J."/>
        </authorList>
    </citation>
    <scope>NUCLEOTIDE SEQUENCE [LARGE SCALE GENOMIC DNA]</scope>
    <source>
        <strain evidence="2">1808015.09</strain>
    </source>
</reference>
<dbReference type="AlphaFoldDB" id="A0A5D2CAW4"/>
<dbReference type="GO" id="GO:0046983">
    <property type="term" value="F:protein dimerization activity"/>
    <property type="evidence" value="ECO:0007669"/>
    <property type="project" value="InterPro"/>
</dbReference>
<dbReference type="Proteomes" id="UP000323506">
    <property type="component" value="Chromosome D06"/>
</dbReference>
<dbReference type="InterPro" id="IPR008906">
    <property type="entry name" value="HATC_C_dom"/>
</dbReference>
<dbReference type="InterPro" id="IPR012337">
    <property type="entry name" value="RNaseH-like_sf"/>
</dbReference>
<gene>
    <name evidence="2" type="ORF">ES288_D06G177700v1</name>
</gene>
<proteinExistence type="predicted"/>
<dbReference type="PANTHER" id="PTHR11697">
    <property type="entry name" value="GENERAL TRANSCRIPTION FACTOR 2-RELATED ZINC FINGER PROTEIN"/>
    <property type="match status" value="1"/>
</dbReference>
<sequence>MNQIDTLQRPGETRWSSHLNSITSLLKMYNATSTVLENLKNTTSNYSQRGDSHNTYNRLRSFEFIFILHMMKEVLRVTDNLCQALQCHSQDTLNDMSLVLTTKDLIQNGFFFAAVDTQLQELKSKFNENFVELLTLTIALDPNEFFKLFDIDKICILVNKFYPEYFSQQERERLSYELKHYELDVCKHPNLRKISTLSKLCRSLVESGKSIMYPLVDRLIRLILTLSVSTTSSERAFSAMKIKEIAEKFNINKIIDDFSEVKDRRVQFK</sequence>
<keyword evidence="3" id="KW-1185">Reference proteome</keyword>